<dbReference type="Proteomes" id="UP000031671">
    <property type="component" value="Unassembled WGS sequence"/>
</dbReference>
<dbReference type="AlphaFoldDB" id="A0A0B8NTY9"/>
<evidence type="ECO:0000313" key="1">
    <source>
        <dbReference type="EMBL" id="GAM54628.1"/>
    </source>
</evidence>
<proteinExistence type="predicted"/>
<name>A0A0B8NTY9_9VIBR</name>
<sequence length="71" mass="8449">MDDISFNFFLADDVVRHPVVARIVNAYEKWEVKDQKEKKAIEKRRREEREERESKLVAEAAVQMQSQLVSK</sequence>
<accession>A0A0B8NTY9</accession>
<dbReference type="EMBL" id="BBRZ01000005">
    <property type="protein sequence ID" value="GAM54628.1"/>
    <property type="molecule type" value="Genomic_DNA"/>
</dbReference>
<reference evidence="1 2" key="2">
    <citation type="submission" date="2015-01" db="EMBL/GenBank/DDBJ databases">
        <authorList>
            <consortium name="NBRP consortium"/>
            <person name="Sawabe T."/>
            <person name="Meirelles P."/>
            <person name="Feng G."/>
            <person name="Sayaka M."/>
            <person name="Hattori M."/>
            <person name="Ohkuma M."/>
        </authorList>
    </citation>
    <scope>NUCLEOTIDE SEQUENCE [LARGE SCALE GENOMIC DNA]</scope>
    <source>
        <strain evidence="2">JCM 19231</strain>
    </source>
</reference>
<reference evidence="1 2" key="1">
    <citation type="submission" date="2015-01" db="EMBL/GenBank/DDBJ databases">
        <title>Vibrio sp. C1 JCM 19231 whole genome shotgun sequence.</title>
        <authorList>
            <person name="Sawabe T."/>
            <person name="Meirelles P."/>
            <person name="Feng G."/>
            <person name="Sayaka M."/>
            <person name="Hattori M."/>
            <person name="Ohkuma M."/>
        </authorList>
    </citation>
    <scope>NUCLEOTIDE SEQUENCE [LARGE SCALE GENOMIC DNA]</scope>
    <source>
        <strain evidence="2">JCM 19231</strain>
    </source>
</reference>
<organism evidence="1 2">
    <name type="scientific">Vibrio ishigakensis</name>
    <dbReference type="NCBI Taxonomy" id="1481914"/>
    <lineage>
        <taxon>Bacteria</taxon>
        <taxon>Pseudomonadati</taxon>
        <taxon>Pseudomonadota</taxon>
        <taxon>Gammaproteobacteria</taxon>
        <taxon>Vibrionales</taxon>
        <taxon>Vibrionaceae</taxon>
        <taxon>Vibrio</taxon>
    </lineage>
</organism>
<gene>
    <name evidence="1" type="ORF">JCM19231_5592</name>
</gene>
<keyword evidence="2" id="KW-1185">Reference proteome</keyword>
<comment type="caution">
    <text evidence="1">The sequence shown here is derived from an EMBL/GenBank/DDBJ whole genome shotgun (WGS) entry which is preliminary data.</text>
</comment>
<evidence type="ECO:0000313" key="2">
    <source>
        <dbReference type="Proteomes" id="UP000031671"/>
    </source>
</evidence>
<protein>
    <submittedName>
        <fullName evidence="1">Phosphate starvation-inducible ATPase phoH</fullName>
    </submittedName>
</protein>